<evidence type="ECO:0000313" key="3">
    <source>
        <dbReference type="EMBL" id="SFP42473.1"/>
    </source>
</evidence>
<evidence type="ECO:0000256" key="1">
    <source>
        <dbReference type="SAM" id="SignalP"/>
    </source>
</evidence>
<feature type="domain" description="DUF6973" evidence="2">
    <location>
        <begin position="312"/>
        <end position="390"/>
    </location>
</feature>
<feature type="signal peptide" evidence="1">
    <location>
        <begin position="1"/>
        <end position="20"/>
    </location>
</feature>
<keyword evidence="4" id="KW-1185">Reference proteome</keyword>
<name>A0A1I5Q865_9BACT</name>
<organism evidence="3 4">
    <name type="scientific">Pseudarcicella hirudinis</name>
    <dbReference type="NCBI Taxonomy" id="1079859"/>
    <lineage>
        <taxon>Bacteria</taxon>
        <taxon>Pseudomonadati</taxon>
        <taxon>Bacteroidota</taxon>
        <taxon>Cytophagia</taxon>
        <taxon>Cytophagales</taxon>
        <taxon>Flectobacillaceae</taxon>
        <taxon>Pseudarcicella</taxon>
    </lineage>
</organism>
<keyword evidence="1" id="KW-0732">Signal</keyword>
<dbReference type="STRING" id="1079859.SAMN04515674_10363"/>
<dbReference type="RefSeq" id="WP_092013871.1">
    <property type="nucleotide sequence ID" value="NZ_FOXH01000003.1"/>
</dbReference>
<feature type="chain" id="PRO_5011442111" description="DUF6973 domain-containing protein" evidence="1">
    <location>
        <begin position="21"/>
        <end position="441"/>
    </location>
</feature>
<proteinExistence type="predicted"/>
<evidence type="ECO:0000313" key="4">
    <source>
        <dbReference type="Proteomes" id="UP000199306"/>
    </source>
</evidence>
<dbReference type="PROSITE" id="PS51257">
    <property type="entry name" value="PROKAR_LIPOPROTEIN"/>
    <property type="match status" value="1"/>
</dbReference>
<accession>A0A1I5Q865</accession>
<gene>
    <name evidence="3" type="ORF">SAMN04515674_10363</name>
</gene>
<dbReference type="Proteomes" id="UP000199306">
    <property type="component" value="Unassembled WGS sequence"/>
</dbReference>
<evidence type="ECO:0000259" key="2">
    <source>
        <dbReference type="Pfam" id="PF22322"/>
    </source>
</evidence>
<protein>
    <recommendedName>
        <fullName evidence="2">DUF6973 domain-containing protein</fullName>
    </recommendedName>
</protein>
<dbReference type="AlphaFoldDB" id="A0A1I5Q865"/>
<dbReference type="OrthoDB" id="943524at2"/>
<sequence length="441" mass="49697">MKKRLVGLLLLCITANGLFYACHQNKELTPSPKSLSKDIIEMSIPSAQKWYEENLLISNIGRNASKISQKKSNLKISSWDLAKEYGSGKNKVIIIPIVYLNQIGARIRDSKKENAVKNCPKWSEELNVKSSLLIFNDDNGKTQSLIVKVIGDQNYLSSPKNKITPKDFSGQINYYSWDEEFLKGYEYKNGVVSGYISASNSVKNGKIANGHWERVETDWYTISCFQDECNVSYNYTDTEYVWVDDTDPTSSYPINSPELPISIIEDGGGTGSELTLNDIFIEEPCDAEKDYYYSHMSNFNYSKTQIKLNADIATQYTRYFYCSEEDGTNANAFKHALWNALNTISWGVNIAKEMADAHENCDRRADGSYPPLSIMDFHNNQLGRDVAFNFVYYGGNPSDKLSIAKRILCAIKSGEGNRLFPTQGNTNNDGICNNRGDIPCN</sequence>
<reference evidence="3 4" key="1">
    <citation type="submission" date="2016-10" db="EMBL/GenBank/DDBJ databases">
        <authorList>
            <person name="de Groot N.N."/>
        </authorList>
    </citation>
    <scope>NUCLEOTIDE SEQUENCE [LARGE SCALE GENOMIC DNA]</scope>
    <source>
        <strain evidence="4">E92,LMG 26720,CCM 7988</strain>
    </source>
</reference>
<dbReference type="Pfam" id="PF22322">
    <property type="entry name" value="DUF6973"/>
    <property type="match status" value="1"/>
</dbReference>
<dbReference type="InterPro" id="IPR054246">
    <property type="entry name" value="DUF6973"/>
</dbReference>
<dbReference type="EMBL" id="FOXH01000003">
    <property type="protein sequence ID" value="SFP42473.1"/>
    <property type="molecule type" value="Genomic_DNA"/>
</dbReference>